<evidence type="ECO:0000313" key="2">
    <source>
        <dbReference type="EMBL" id="GAA96039.1"/>
    </source>
</evidence>
<gene>
    <name evidence="2" type="primary">Mo02699</name>
    <name evidence="2" type="ORF">E5Q_02699</name>
</gene>
<name>G7DZM9_MIXOS</name>
<accession>G7DZM9</accession>
<proteinExistence type="predicted"/>
<reference evidence="2 3" key="2">
    <citation type="journal article" date="2012" name="Open Biol.">
        <title>Characteristics of nucleosomes and linker DNA regions on the genome of the basidiomycete Mixia osmundae revealed by mono- and dinucleosome mapping.</title>
        <authorList>
            <person name="Nishida H."/>
            <person name="Kondo S."/>
            <person name="Matsumoto T."/>
            <person name="Suzuki Y."/>
            <person name="Yoshikawa H."/>
            <person name="Taylor T.D."/>
            <person name="Sugiyama J."/>
        </authorList>
    </citation>
    <scope>NUCLEOTIDE SEQUENCE [LARGE SCALE GENOMIC DNA]</scope>
    <source>
        <strain evidence="3">CBS 9802 / IAM 14324 / JCM 22182 / KY 12970</strain>
    </source>
</reference>
<organism evidence="2 3">
    <name type="scientific">Mixia osmundae (strain CBS 9802 / IAM 14324 / JCM 22182 / KY 12970)</name>
    <dbReference type="NCBI Taxonomy" id="764103"/>
    <lineage>
        <taxon>Eukaryota</taxon>
        <taxon>Fungi</taxon>
        <taxon>Dikarya</taxon>
        <taxon>Basidiomycota</taxon>
        <taxon>Pucciniomycotina</taxon>
        <taxon>Mixiomycetes</taxon>
        <taxon>Mixiales</taxon>
        <taxon>Mixiaceae</taxon>
        <taxon>Mixia</taxon>
    </lineage>
</organism>
<dbReference type="EMBL" id="BABT02000071">
    <property type="protein sequence ID" value="GAA96039.1"/>
    <property type="molecule type" value="Genomic_DNA"/>
</dbReference>
<evidence type="ECO:0000313" key="3">
    <source>
        <dbReference type="Proteomes" id="UP000009131"/>
    </source>
</evidence>
<dbReference type="InParanoid" id="G7DZM9"/>
<protein>
    <recommendedName>
        <fullName evidence="4">RING-type domain-containing protein</fullName>
    </recommendedName>
</protein>
<dbReference type="HOGENOM" id="CLU_452037_0_0_1"/>
<feature type="region of interest" description="Disordered" evidence="1">
    <location>
        <begin position="99"/>
        <end position="161"/>
    </location>
</feature>
<feature type="region of interest" description="Disordered" evidence="1">
    <location>
        <begin position="1"/>
        <end position="78"/>
    </location>
</feature>
<keyword evidence="3" id="KW-1185">Reference proteome</keyword>
<dbReference type="Proteomes" id="UP000009131">
    <property type="component" value="Unassembled WGS sequence"/>
</dbReference>
<dbReference type="RefSeq" id="XP_014565760.1">
    <property type="nucleotide sequence ID" value="XM_014710274.1"/>
</dbReference>
<reference evidence="2 3" key="1">
    <citation type="journal article" date="2011" name="J. Gen. Appl. Microbiol.">
        <title>Draft genome sequencing of the enigmatic basidiomycete Mixia osmundae.</title>
        <authorList>
            <person name="Nishida H."/>
            <person name="Nagatsuka Y."/>
            <person name="Sugiyama J."/>
        </authorList>
    </citation>
    <scope>NUCLEOTIDE SEQUENCE [LARGE SCALE GENOMIC DNA]</scope>
    <source>
        <strain evidence="3">CBS 9802 / IAM 14324 / JCM 22182 / KY 12970</strain>
    </source>
</reference>
<evidence type="ECO:0000256" key="1">
    <source>
        <dbReference type="SAM" id="MobiDB-lite"/>
    </source>
</evidence>
<sequence length="604" mass="65406">MDELSVDANFSSHELMTTDHTTRDKGKRRAVQPDIDLTDDSHSQSSDEPSVKRPHHSDSAAMPSGSRNGSAPMDLDVTPEFSQDLDTSVSDSSFVTAAADTAQSATDQGEEPSAEQRRKAKGKERASIPFDVDSSSPLPVASTSAAQPMTSTSLPPPTRPNRVIDLTDAASPERIDLDLLANVTPGRLPTGNHRRRRSSSVIVVREVPAPIIVDEIEDPPRLRPTPAVQAIPRDDDVVFTRAVPGATHMPPAPRQDHFRGTLPEPIREGIVQGRDYGEAEPRPRQRILVQVPEGNENHRYPFRTMQQAHARLQRLLGAGGLRDLIGLGPADFEIDERPPLAAAHREPAFNVAGNRGQHFEALGRPDPVQRGLEVLGAGLGNRQAAYAPHHHLAHAGRDGMHFRLIAPGMIHEHVHGRHPPPSFTMDKSHPKGISGAKGFSKDVIASPEIGIASTSKKGGILRSHVPVCASCLTPLMLDQPGSAGISSLPRPAMRKVERGKGAGRPWVLRCTHTVCSACLEAARARALIDPAAAITDNLSWQSPIAEEDKAKFNPRALARQRKADVEACDGVWDYWTRCPVRSCTAQGGRILEQGTADAPWELFV</sequence>
<comment type="caution">
    <text evidence="2">The sequence shown here is derived from an EMBL/GenBank/DDBJ whole genome shotgun (WGS) entry which is preliminary data.</text>
</comment>
<dbReference type="AlphaFoldDB" id="G7DZM9"/>
<evidence type="ECO:0008006" key="4">
    <source>
        <dbReference type="Google" id="ProtNLM"/>
    </source>
</evidence>
<feature type="compositionally biased region" description="Polar residues" evidence="1">
    <location>
        <begin position="133"/>
        <end position="153"/>
    </location>
</feature>